<dbReference type="PROSITE" id="PS51125">
    <property type="entry name" value="NHL"/>
    <property type="match status" value="1"/>
</dbReference>
<evidence type="ECO:0000256" key="6">
    <source>
        <dbReference type="PROSITE-ProRule" id="PRU00504"/>
    </source>
</evidence>
<feature type="repeat" description="NHL" evidence="6">
    <location>
        <begin position="937"/>
        <end position="973"/>
    </location>
</feature>
<dbReference type="InterPro" id="IPR000742">
    <property type="entry name" value="EGF"/>
</dbReference>
<feature type="transmembrane region" description="Helical" evidence="8">
    <location>
        <begin position="1942"/>
        <end position="1963"/>
    </location>
</feature>
<dbReference type="EMBL" id="GG738913">
    <property type="protein sequence ID" value="EFC37892.1"/>
    <property type="molecule type" value="Genomic_DNA"/>
</dbReference>
<dbReference type="InterPro" id="IPR036305">
    <property type="entry name" value="RGS_sf"/>
</dbReference>
<evidence type="ECO:0000256" key="1">
    <source>
        <dbReference type="ARBA" id="ARBA00004370"/>
    </source>
</evidence>
<evidence type="ECO:0000313" key="11">
    <source>
        <dbReference type="Proteomes" id="UP000006671"/>
    </source>
</evidence>
<dbReference type="RefSeq" id="XP_002670636.1">
    <property type="nucleotide sequence ID" value="XM_002670590.1"/>
</dbReference>
<dbReference type="SUPFAM" id="SSF63829">
    <property type="entry name" value="Calcium-dependent phosphotriesterase"/>
    <property type="match status" value="1"/>
</dbReference>
<dbReference type="Gene3D" id="2.40.10.500">
    <property type="match status" value="1"/>
</dbReference>
<reference evidence="10 11" key="1">
    <citation type="journal article" date="2010" name="Cell">
        <title>The genome of Naegleria gruberi illuminates early eukaryotic versatility.</title>
        <authorList>
            <person name="Fritz-Laylin L.K."/>
            <person name="Prochnik S.E."/>
            <person name="Ginger M.L."/>
            <person name="Dacks J.B."/>
            <person name="Carpenter M.L."/>
            <person name="Field M.C."/>
            <person name="Kuo A."/>
            <person name="Paredez A."/>
            <person name="Chapman J."/>
            <person name="Pham J."/>
            <person name="Shu S."/>
            <person name="Neupane R."/>
            <person name="Cipriano M."/>
            <person name="Mancuso J."/>
            <person name="Tu H."/>
            <person name="Salamov A."/>
            <person name="Lindquist E."/>
            <person name="Shapiro H."/>
            <person name="Lucas S."/>
            <person name="Grigoriev I.V."/>
            <person name="Cande W.Z."/>
            <person name="Fulton C."/>
            <person name="Rokhsar D.S."/>
            <person name="Dawson S.C."/>
        </authorList>
    </citation>
    <scope>NUCLEOTIDE SEQUENCE [LARGE SCALE GENOMIC DNA]</scope>
    <source>
        <strain evidence="10 11">NEG-M</strain>
    </source>
</reference>
<accession>D2VZ75</accession>
<dbReference type="SUPFAM" id="SSF101898">
    <property type="entry name" value="NHL repeat"/>
    <property type="match status" value="2"/>
</dbReference>
<gene>
    <name evidence="10" type="ORF">NAEGRDRAFT_74387</name>
</gene>
<keyword evidence="3" id="KW-0677">Repeat</keyword>
<evidence type="ECO:0000256" key="7">
    <source>
        <dbReference type="SAM" id="MobiDB-lite"/>
    </source>
</evidence>
<dbReference type="OrthoDB" id="2154780at2759"/>
<evidence type="ECO:0000256" key="8">
    <source>
        <dbReference type="SAM" id="Phobius"/>
    </source>
</evidence>
<dbReference type="GeneID" id="8863417"/>
<feature type="region of interest" description="Disordered" evidence="7">
    <location>
        <begin position="2353"/>
        <end position="2374"/>
    </location>
</feature>
<dbReference type="SUPFAM" id="SSF48097">
    <property type="entry name" value="Regulator of G-protein signaling, RGS"/>
    <property type="match status" value="1"/>
</dbReference>
<dbReference type="InterPro" id="IPR044926">
    <property type="entry name" value="RGS_subdomain_2"/>
</dbReference>
<evidence type="ECO:0000256" key="4">
    <source>
        <dbReference type="ARBA" id="ARBA00022989"/>
    </source>
</evidence>
<protein>
    <submittedName>
        <fullName evidence="10">Predicted protein</fullName>
    </submittedName>
</protein>
<evidence type="ECO:0000256" key="3">
    <source>
        <dbReference type="ARBA" id="ARBA00022737"/>
    </source>
</evidence>
<dbReference type="Proteomes" id="UP000006671">
    <property type="component" value="Unassembled WGS sequence"/>
</dbReference>
<dbReference type="InParanoid" id="D2VZ75"/>
<dbReference type="PANTHER" id="PTHR46388:SF2">
    <property type="entry name" value="NHL REPEAT-CONTAINING PROTEIN 2"/>
    <property type="match status" value="1"/>
</dbReference>
<dbReference type="SMART" id="SM00315">
    <property type="entry name" value="RGS"/>
    <property type="match status" value="1"/>
</dbReference>
<keyword evidence="2 8" id="KW-0812">Transmembrane</keyword>
<dbReference type="Pfam" id="PF00615">
    <property type="entry name" value="RGS"/>
    <property type="match status" value="1"/>
</dbReference>
<feature type="transmembrane region" description="Helical" evidence="8">
    <location>
        <begin position="2124"/>
        <end position="2149"/>
    </location>
</feature>
<dbReference type="SMART" id="SM00135">
    <property type="entry name" value="LY"/>
    <property type="match status" value="2"/>
</dbReference>
<feature type="transmembrane region" description="Helical" evidence="8">
    <location>
        <begin position="1860"/>
        <end position="1884"/>
    </location>
</feature>
<keyword evidence="5 8" id="KW-0472">Membrane</keyword>
<dbReference type="eggNOG" id="KOG1225">
    <property type="taxonomic scope" value="Eukaryota"/>
</dbReference>
<dbReference type="InterPro" id="IPR000033">
    <property type="entry name" value="LDLR_classB_rpt"/>
</dbReference>
<dbReference type="Pfam" id="PF25021">
    <property type="entry name" value="TEN_NHL"/>
    <property type="match status" value="1"/>
</dbReference>
<sequence>MSALKQVKIAALLLNLLIISWCLNVFGAINRFSATPKIFNFGGGNTIGDGSDASLAVLQSPLSLFTDSYESGGDLFIVESNRIRRIFSSNNTIVTIAGNGYSGYTGEGYLALESRLSTPSSVFVKSNEIYFTTLDRIRKIDSKGYVTTITGNGIQQLGQNGVFANISSVNIPSSLIVSDENEIFFADTFNYQIRKISDGIISTICGIGESGYGGDDPILAVDSPIGLVTGMALDFENRLLYYVDYDNRRIKMINLNDEMLYTHVGAGSLFDDNANRNETQLSSPHSIAFSSYSGALYYSEIASNYSVIRRVYQDVVNTVVGSGNSGFSADGSFATIAQINKPKSICITSDEDIIFIDSGNNRIRKVLHSNETLITISGQNTSFKAPFTTPIQYSQLYNPTRIKLYENKTIITESTIVRQVVNGVISIVAGVYGSFGVAQEGALATSSYLSFPRSAALDLNGNILIADFNNGKIKLITNSKSYTFAGSKATFGQENVIGTATRLYNGCGFSYYNGEFYWNDSGNCRVLKLGTDGIVRRIAGITGICGFSGDGGLATNALMGVSWGLSVSPSGDIYVAESINSRIRKISNGIITTVAGTSVAGYNGDDIAATSASLNGPPAVFATSTAYYLADAGNRRVRKVSYSTGIITTIAGNGASGSSEENINATSAIIGTSSPRALWVSNDDSVYYADVSNGKTRVVTNGIVSTIAGTGVLGYSGDGGLATNANFRWIYGLWMVGSDLYIADSTNNVIRKLSNNIVTTVAGTGNANFNGDGIPALSANINTANQVIIHPQTSEMFILSSDRIRKVNTNGTISTVVGGIGDGAQAIYALINPTDIHVTNNGTIYLTDSLNHCIRMITSDGVISLVAGSYYGGFGGDNGPAANAVLNSPESLFVNSKGEIYVSDTVNHRVRKIDLNGTITTVAGSGLAGFYGDGGLATNAKLSYPMGIYVSKNGDIYIADYGNHRIRKVFSNGTITTIAGTGSINYNGDIQEATLTTLNSPRGVYMSPNEDEIYIADSGNNLIRKIKLDCPSDYELDKRLGECVQIVKCFGILATDNSVCSGNGQCVDGSCICNNQTFTGPNCSSITCFGKVPSDLMVCSGNGQCVTANNCSCLSGYVGNECQANLNPFSIELLRNETISNNYSYQIKDNGLNMTNYYWTCQNWDPNISISTSGRNAFVTFSSAYSKVYLLSVYASIPNFSPYPPRISNTILFTIISPNVTIQPSFNQTTNETLQNNQTVNSNQTTNNSSIPVQNNQTIANETSTNSNSTDTKSVNISGKLGVFGLPSVLVSKQIDVSAVISNISLNQTSINSFLSCTPNCTLKISYEWKINIDNNQAANQTGFTTSISLGNNLMSFNPPIQIQFSTSNVKGEKFTLSLALFSNNGNISSSTSMDIVTPVQPPTASNSTTSKSSNYLMSVNPEKGVALSDSFSVSVASWNAPSQILPLKYAIGFVSNGKDVRFTDYAQTTLFNIYLPYLIQQSRGQVSEIQLYLYVMDAIGNVVTSPTGLSISVSPFNGTSSELVQKINELGTTSLVVASYDKSYTVLSSSGGNSSELVYEIVKNIQIDPKNPETALTSITSLTSTTSVINENIVSEVASKITSFVDNVKDIYAYEKRVYGFVKSKVSPDNILSTVTITSNLLASGVDSEKTVGVVDNVASMVLLAEIPKLLTSSEKLQYISFTTGMVNITVSSFKMTSPIEGNQLIEEENNKVSANLTSIMMEYGTLNKECGLSMVSYTKNMKFDNYTSNTIHASSINDFKFIQEQNIVRLDNLEHPIVLSFKLSHIPQQNSSVNSTFSCRYWDETNKIWSDRGCQLSNIDLNAGTVECSCSHTTMFTTFVEQKTTSIMIAMKEEVATLYFVQIALGAVYTIVALVIITGLIILRKEQPVTSRLITPYVGMVALIAESVLIYIVQRSVLVSQLLSTTDPKVWEVGDNAANIIANSVAIVVNTLNLTATLCYVMQVSRFQFLKHLYKLLSDNRSDMAKNAKILKVLKLITSQKIFFSIIAIFAVLNVCFWTLWVVLVRTQVIDASTYTYIVSSCYITCILFFGAVICIVAIADWIISTKKHVTAGQERKRKTVSFTTLSSEPRESIKKRLFSPKQLYEWLIQVDEPLYFRFEMLLYMICFVFQVLNLAIGSSSLSYRYADLDSYKKALALDGISFIFEVLYVVSYLFVFGGFALLIAILYKYKKKKQHDEASTFLINKLNGGNNNKVDEGIMSEEMRDVLDKNEGYLLFEAFCEKEFSLENLYLYSDLKANETITKGRQFTNLTTFMRFIFNNYIRTGSTTEVNIPAKCRNNFLLVYKNVASSSEHMQQQLGIAEKVSRSEVERLDRNLQVVIKNDQVATLSTKTTTTTSTNEQQQQEGNIKSSSPVAAVENVDHVVEGVVSAFEFLYKQTLVNLGDTFSRFVFTSEYKEYLASLEAQKVVTVEIIAAYGDV</sequence>
<dbReference type="Pfam" id="PF01825">
    <property type="entry name" value="GPS"/>
    <property type="match status" value="1"/>
</dbReference>
<dbReference type="InterPro" id="IPR016137">
    <property type="entry name" value="RGS"/>
</dbReference>
<dbReference type="eggNOG" id="KOG4659">
    <property type="taxonomic scope" value="Eukaryota"/>
</dbReference>
<evidence type="ECO:0000256" key="5">
    <source>
        <dbReference type="ARBA" id="ARBA00023136"/>
    </source>
</evidence>
<keyword evidence="4 8" id="KW-1133">Transmembrane helix</keyword>
<feature type="domain" description="RGS" evidence="9">
    <location>
        <begin position="2225"/>
        <end position="2293"/>
    </location>
</feature>
<dbReference type="InterPro" id="IPR000203">
    <property type="entry name" value="GPS"/>
</dbReference>
<dbReference type="CDD" id="cd14953">
    <property type="entry name" value="NHL_like_1"/>
    <property type="match status" value="1"/>
</dbReference>
<dbReference type="Gene3D" id="1.10.167.10">
    <property type="entry name" value="Regulator of G-protein Signalling 4, domain 2"/>
    <property type="match status" value="1"/>
</dbReference>
<dbReference type="InterPro" id="IPR056822">
    <property type="entry name" value="TEN_NHL"/>
</dbReference>
<feature type="transmembrane region" description="Helical" evidence="8">
    <location>
        <begin position="2004"/>
        <end position="2025"/>
    </location>
</feature>
<dbReference type="InterPro" id="IPR011042">
    <property type="entry name" value="6-blade_b-propeller_TolB-like"/>
</dbReference>
<feature type="transmembrane region" description="Helical" evidence="8">
    <location>
        <begin position="2037"/>
        <end position="2062"/>
    </location>
</feature>
<evidence type="ECO:0000256" key="2">
    <source>
        <dbReference type="ARBA" id="ARBA00022692"/>
    </source>
</evidence>
<feature type="compositionally biased region" description="Polar residues" evidence="7">
    <location>
        <begin position="2362"/>
        <end position="2374"/>
    </location>
</feature>
<evidence type="ECO:0000259" key="9">
    <source>
        <dbReference type="PROSITE" id="PS50132"/>
    </source>
</evidence>
<organism evidence="11">
    <name type="scientific">Naegleria gruberi</name>
    <name type="common">Amoeba</name>
    <dbReference type="NCBI Taxonomy" id="5762"/>
    <lineage>
        <taxon>Eukaryota</taxon>
        <taxon>Discoba</taxon>
        <taxon>Heterolobosea</taxon>
        <taxon>Tetramitia</taxon>
        <taxon>Eutetramitia</taxon>
        <taxon>Vahlkampfiidae</taxon>
        <taxon>Naegleria</taxon>
    </lineage>
</organism>
<dbReference type="SMART" id="SM00303">
    <property type="entry name" value="GPS"/>
    <property type="match status" value="1"/>
</dbReference>
<dbReference type="PROSITE" id="PS00022">
    <property type="entry name" value="EGF_1"/>
    <property type="match status" value="1"/>
</dbReference>
<dbReference type="VEuPathDB" id="AmoebaDB:NAEGRDRAFT_74387"/>
<proteinExistence type="predicted"/>
<name>D2VZ75_NAEGR</name>
<dbReference type="Gene3D" id="2.10.25.10">
    <property type="entry name" value="Laminin"/>
    <property type="match status" value="1"/>
</dbReference>
<dbReference type="InterPro" id="IPR001258">
    <property type="entry name" value="NHL_repeat"/>
</dbReference>
<dbReference type="KEGG" id="ngr:NAEGRDRAFT_74387"/>
<feature type="transmembrane region" description="Helical" evidence="8">
    <location>
        <begin position="2169"/>
        <end position="2190"/>
    </location>
</feature>
<evidence type="ECO:0000313" key="10">
    <source>
        <dbReference type="EMBL" id="EFC37892.1"/>
    </source>
</evidence>
<comment type="subcellular location">
    <subcellularLocation>
        <location evidence="1">Membrane</location>
    </subcellularLocation>
</comment>
<dbReference type="PANTHER" id="PTHR46388">
    <property type="entry name" value="NHL REPEAT-CONTAINING PROTEIN 2"/>
    <property type="match status" value="1"/>
</dbReference>
<dbReference type="PROSITE" id="PS01186">
    <property type="entry name" value="EGF_2"/>
    <property type="match status" value="1"/>
</dbReference>
<dbReference type="GO" id="GO:0016020">
    <property type="term" value="C:membrane"/>
    <property type="evidence" value="ECO:0007669"/>
    <property type="project" value="UniProtKB-SubCell"/>
</dbReference>
<dbReference type="Gene3D" id="2.120.10.30">
    <property type="entry name" value="TolB, C-terminal domain"/>
    <property type="match status" value="8"/>
</dbReference>
<keyword evidence="11" id="KW-1185">Reference proteome</keyword>
<feature type="transmembrane region" description="Helical" evidence="8">
    <location>
        <begin position="1896"/>
        <end position="1915"/>
    </location>
</feature>
<dbReference type="Pfam" id="PF01436">
    <property type="entry name" value="NHL"/>
    <property type="match status" value="1"/>
</dbReference>
<dbReference type="PROSITE" id="PS50132">
    <property type="entry name" value="RGS"/>
    <property type="match status" value="1"/>
</dbReference>